<organism evidence="4 5">
    <name type="scientific">Flavobacterium fluviale</name>
    <dbReference type="NCBI Taxonomy" id="2249356"/>
    <lineage>
        <taxon>Bacteria</taxon>
        <taxon>Pseudomonadati</taxon>
        <taxon>Bacteroidota</taxon>
        <taxon>Flavobacteriia</taxon>
        <taxon>Flavobacteriales</taxon>
        <taxon>Flavobacteriaceae</taxon>
        <taxon>Flavobacterium</taxon>
    </lineage>
</organism>
<dbReference type="PANTHER" id="PTHR35089:SF1">
    <property type="entry name" value="CHAPERONE PROTEIN SKP"/>
    <property type="match status" value="1"/>
</dbReference>
<feature type="transmembrane region" description="Helical" evidence="3">
    <location>
        <begin position="12"/>
        <end position="29"/>
    </location>
</feature>
<sequence>MPQHKFTIQRVINVVLICALIILLFFQFFRQNTKVVYIDSAKLFEGFAMTKEMKRVGEKEFNSRKSALDSLYSFLQNPSVTAVQKEQLMEDFIRKKDEFEKFNQSYPQEQTSKIWSRIKSYTSEFSKDKKYQLVIGSDNQQMVLFADEKIDVTDELLTYLNKKYEGI</sequence>
<name>A0A344LSG9_9FLAO</name>
<dbReference type="InterPro" id="IPR024930">
    <property type="entry name" value="Skp_dom_sf"/>
</dbReference>
<dbReference type="OrthoDB" id="677272at2"/>
<keyword evidence="2" id="KW-0732">Signal</keyword>
<dbReference type="Pfam" id="PF03938">
    <property type="entry name" value="OmpH"/>
    <property type="match status" value="1"/>
</dbReference>
<dbReference type="InterPro" id="IPR005632">
    <property type="entry name" value="Chaperone_Skp"/>
</dbReference>
<dbReference type="AlphaFoldDB" id="A0A344LSG9"/>
<dbReference type="EMBL" id="CP030261">
    <property type="protein sequence ID" value="AXB56861.1"/>
    <property type="molecule type" value="Genomic_DNA"/>
</dbReference>
<evidence type="ECO:0000256" key="1">
    <source>
        <dbReference type="ARBA" id="ARBA00009091"/>
    </source>
</evidence>
<reference evidence="4 5" key="1">
    <citation type="submission" date="2018-06" db="EMBL/GenBank/DDBJ databases">
        <title>Genome sequencing of Flavobacterium.</title>
        <authorList>
            <person name="Baek M.-G."/>
            <person name="Yi H."/>
        </authorList>
    </citation>
    <scope>NUCLEOTIDE SEQUENCE [LARGE SCALE GENOMIC DNA]</scope>
    <source>
        <strain evidence="4 5">HYN0086</strain>
    </source>
</reference>
<dbReference type="GO" id="GO:0050821">
    <property type="term" value="P:protein stabilization"/>
    <property type="evidence" value="ECO:0007669"/>
    <property type="project" value="TreeGrafter"/>
</dbReference>
<keyword evidence="3" id="KW-0812">Transmembrane</keyword>
<dbReference type="Proteomes" id="UP000251561">
    <property type="component" value="Chromosome"/>
</dbReference>
<dbReference type="PANTHER" id="PTHR35089">
    <property type="entry name" value="CHAPERONE PROTEIN SKP"/>
    <property type="match status" value="1"/>
</dbReference>
<accession>A0A344LSG9</accession>
<keyword evidence="5" id="KW-1185">Reference proteome</keyword>
<protein>
    <recommendedName>
        <fullName evidence="6">Periplasmic chaperone for outer membrane proteins Skp</fullName>
    </recommendedName>
</protein>
<keyword evidence="3" id="KW-1133">Transmembrane helix</keyword>
<evidence type="ECO:0008006" key="6">
    <source>
        <dbReference type="Google" id="ProtNLM"/>
    </source>
</evidence>
<dbReference type="SMART" id="SM00935">
    <property type="entry name" value="OmpH"/>
    <property type="match status" value="1"/>
</dbReference>
<proteinExistence type="inferred from homology"/>
<evidence type="ECO:0000256" key="3">
    <source>
        <dbReference type="SAM" id="Phobius"/>
    </source>
</evidence>
<comment type="similarity">
    <text evidence="1">Belongs to the Skp family.</text>
</comment>
<dbReference type="SUPFAM" id="SSF111384">
    <property type="entry name" value="OmpH-like"/>
    <property type="match status" value="1"/>
</dbReference>
<evidence type="ECO:0000313" key="5">
    <source>
        <dbReference type="Proteomes" id="UP000251561"/>
    </source>
</evidence>
<dbReference type="GO" id="GO:0051082">
    <property type="term" value="F:unfolded protein binding"/>
    <property type="evidence" value="ECO:0007669"/>
    <property type="project" value="InterPro"/>
</dbReference>
<dbReference type="Gene3D" id="3.30.910.20">
    <property type="entry name" value="Skp domain"/>
    <property type="match status" value="1"/>
</dbReference>
<gene>
    <name evidence="4" type="ORF">HYN86_09765</name>
</gene>
<dbReference type="RefSeq" id="WP_113677846.1">
    <property type="nucleotide sequence ID" value="NZ_CP030261.1"/>
</dbReference>
<dbReference type="GO" id="GO:0005829">
    <property type="term" value="C:cytosol"/>
    <property type="evidence" value="ECO:0007669"/>
    <property type="project" value="TreeGrafter"/>
</dbReference>
<evidence type="ECO:0000313" key="4">
    <source>
        <dbReference type="EMBL" id="AXB56861.1"/>
    </source>
</evidence>
<evidence type="ECO:0000256" key="2">
    <source>
        <dbReference type="ARBA" id="ARBA00022729"/>
    </source>
</evidence>
<keyword evidence="3" id="KW-0472">Membrane</keyword>
<dbReference type="KEGG" id="ffl:HYN86_09765"/>